<dbReference type="InterPro" id="IPR029058">
    <property type="entry name" value="AB_hydrolase_fold"/>
</dbReference>
<reference evidence="4" key="1">
    <citation type="submission" date="2021-06" db="EMBL/GenBank/DDBJ databases">
        <authorList>
            <person name="Kallberg Y."/>
            <person name="Tangrot J."/>
            <person name="Rosling A."/>
        </authorList>
    </citation>
    <scope>NUCLEOTIDE SEQUENCE</scope>
    <source>
        <strain evidence="4">AZ414A</strain>
    </source>
</reference>
<gene>
    <name evidence="4" type="ORF">DEBURN_LOCUS6998</name>
</gene>
<dbReference type="InterPro" id="IPR007751">
    <property type="entry name" value="DUF676_lipase-like"/>
</dbReference>
<dbReference type="Gene3D" id="3.40.50.1820">
    <property type="entry name" value="alpha/beta hydrolase"/>
    <property type="match status" value="1"/>
</dbReference>
<dbReference type="InterPro" id="IPR044294">
    <property type="entry name" value="Lipase-like"/>
</dbReference>
<feature type="transmembrane region" description="Helical" evidence="2">
    <location>
        <begin position="206"/>
        <end position="225"/>
    </location>
</feature>
<dbReference type="Proteomes" id="UP000789706">
    <property type="component" value="Unassembled WGS sequence"/>
</dbReference>
<comment type="similarity">
    <text evidence="1">Belongs to the putative lipase ROG1 family.</text>
</comment>
<dbReference type="OrthoDB" id="273452at2759"/>
<accession>A0A9N9FNI3</accession>
<dbReference type="PANTHER" id="PTHR12482:SF62">
    <property type="entry name" value="LIPASE ROG1-RELATED"/>
    <property type="match status" value="1"/>
</dbReference>
<sequence length="347" mass="39824">MGHLQNFVNKFIEKHGNETEVLNVKSVTSAYTYDGVDVCGERIALEIVKKLASFKKQHDNTKKITKISFIGYSLGGLMARYAIGILYKNGIFNEITPMRSDDRYLTKVINWTTSNLMSNSGEQLQYIDNFKNMNEPLLYILSNPNKIFYKALTKFKKLVLFANGIDIIDMISLQNNNDDDDNDSISLDSYEATKHDSSFKKQLPRYLLFAAATPFLVSFGVPIIFEFDNYDDFSYVNVKNRIKINDENDGNIVNGTNNGISDGDNNKNNKFMNKITNVENEIIEVFRPVNISERQKESLHNLNTLNWNKHSLLIDSVHPHAAIICRNRLYQGGHELINYFLEKIFEV</sequence>
<proteinExistence type="inferred from homology"/>
<comment type="caution">
    <text evidence="4">The sequence shown here is derived from an EMBL/GenBank/DDBJ whole genome shotgun (WGS) entry which is preliminary data.</text>
</comment>
<evidence type="ECO:0000313" key="5">
    <source>
        <dbReference type="Proteomes" id="UP000789706"/>
    </source>
</evidence>
<keyword evidence="2" id="KW-0812">Transmembrane</keyword>
<name>A0A9N9FNI3_9GLOM</name>
<keyword evidence="2" id="KW-1133">Transmembrane helix</keyword>
<evidence type="ECO:0000256" key="1">
    <source>
        <dbReference type="ARBA" id="ARBA00007920"/>
    </source>
</evidence>
<dbReference type="SUPFAM" id="SSF53474">
    <property type="entry name" value="alpha/beta-Hydrolases"/>
    <property type="match status" value="2"/>
</dbReference>
<dbReference type="Pfam" id="PF05057">
    <property type="entry name" value="DUF676"/>
    <property type="match status" value="1"/>
</dbReference>
<keyword evidence="5" id="KW-1185">Reference proteome</keyword>
<dbReference type="AlphaFoldDB" id="A0A9N9FNI3"/>
<evidence type="ECO:0000256" key="2">
    <source>
        <dbReference type="SAM" id="Phobius"/>
    </source>
</evidence>
<protein>
    <submittedName>
        <fullName evidence="4">8288_t:CDS:1</fullName>
    </submittedName>
</protein>
<dbReference type="PANTHER" id="PTHR12482">
    <property type="entry name" value="LIPASE ROG1-RELATED-RELATED"/>
    <property type="match status" value="1"/>
</dbReference>
<feature type="domain" description="DUF676" evidence="3">
    <location>
        <begin position="6"/>
        <end position="164"/>
    </location>
</feature>
<evidence type="ECO:0000313" key="4">
    <source>
        <dbReference type="EMBL" id="CAG8548870.1"/>
    </source>
</evidence>
<keyword evidence="2" id="KW-0472">Membrane</keyword>
<organism evidence="4 5">
    <name type="scientific">Diversispora eburnea</name>
    <dbReference type="NCBI Taxonomy" id="1213867"/>
    <lineage>
        <taxon>Eukaryota</taxon>
        <taxon>Fungi</taxon>
        <taxon>Fungi incertae sedis</taxon>
        <taxon>Mucoromycota</taxon>
        <taxon>Glomeromycotina</taxon>
        <taxon>Glomeromycetes</taxon>
        <taxon>Diversisporales</taxon>
        <taxon>Diversisporaceae</taxon>
        <taxon>Diversispora</taxon>
    </lineage>
</organism>
<evidence type="ECO:0000259" key="3">
    <source>
        <dbReference type="Pfam" id="PF05057"/>
    </source>
</evidence>
<dbReference type="EMBL" id="CAJVPK010000783">
    <property type="protein sequence ID" value="CAG8548870.1"/>
    <property type="molecule type" value="Genomic_DNA"/>
</dbReference>